<evidence type="ECO:0000313" key="1">
    <source>
        <dbReference type="EMBL" id="KAG8239813.1"/>
    </source>
</evidence>
<dbReference type="Proteomes" id="UP000792457">
    <property type="component" value="Unassembled WGS sequence"/>
</dbReference>
<dbReference type="OrthoDB" id="1728974at2759"/>
<gene>
    <name evidence="1" type="ORF">J437_LFUL019080</name>
</gene>
<dbReference type="EMBL" id="KZ310050">
    <property type="protein sequence ID" value="KAG8239813.1"/>
    <property type="molecule type" value="Genomic_DNA"/>
</dbReference>
<proteinExistence type="predicted"/>
<evidence type="ECO:0000313" key="2">
    <source>
        <dbReference type="Proteomes" id="UP000792457"/>
    </source>
</evidence>
<reference evidence="1" key="1">
    <citation type="submission" date="2013-04" db="EMBL/GenBank/DDBJ databases">
        <authorList>
            <person name="Qu J."/>
            <person name="Murali S.C."/>
            <person name="Bandaranaike D."/>
            <person name="Bellair M."/>
            <person name="Blankenburg K."/>
            <person name="Chao H."/>
            <person name="Dinh H."/>
            <person name="Doddapaneni H."/>
            <person name="Downs B."/>
            <person name="Dugan-Rocha S."/>
            <person name="Elkadiri S."/>
            <person name="Gnanaolivu R.D."/>
            <person name="Hernandez B."/>
            <person name="Javaid M."/>
            <person name="Jayaseelan J.C."/>
            <person name="Lee S."/>
            <person name="Li M."/>
            <person name="Ming W."/>
            <person name="Munidasa M."/>
            <person name="Muniz J."/>
            <person name="Nguyen L."/>
            <person name="Ongeri F."/>
            <person name="Osuji N."/>
            <person name="Pu L.-L."/>
            <person name="Puazo M."/>
            <person name="Qu C."/>
            <person name="Quiroz J."/>
            <person name="Raj R."/>
            <person name="Weissenberger G."/>
            <person name="Xin Y."/>
            <person name="Zou X."/>
            <person name="Han Y."/>
            <person name="Richards S."/>
            <person name="Worley K."/>
            <person name="Muzny D."/>
            <person name="Gibbs R."/>
        </authorList>
    </citation>
    <scope>NUCLEOTIDE SEQUENCE</scope>
    <source>
        <strain evidence="1">Sampled in the wild</strain>
    </source>
</reference>
<keyword evidence="2" id="KW-1185">Reference proteome</keyword>
<dbReference type="AlphaFoldDB" id="A0A8K0KT07"/>
<sequence length="122" mass="14068">MYSRAEEERLAWHKFYQSKLLRVASRQELDETTGAKEGPKIAKIPSEDEADGRLRKLVLQHMLHGPCGDDKPNAPCMDSKRKTCSKGFPKPTCEVTYIDDRGYKNTTYFDDDNMIYLVNISY</sequence>
<name>A0A8K0KT07_LADFU</name>
<protein>
    <submittedName>
        <fullName evidence="1">Uncharacterized protein</fullName>
    </submittedName>
</protein>
<comment type="caution">
    <text evidence="1">The sequence shown here is derived from an EMBL/GenBank/DDBJ whole genome shotgun (WGS) entry which is preliminary data.</text>
</comment>
<accession>A0A8K0KT07</accession>
<reference evidence="1" key="2">
    <citation type="submission" date="2017-10" db="EMBL/GenBank/DDBJ databases">
        <title>Ladona fulva Genome sequencing and assembly.</title>
        <authorList>
            <person name="Murali S."/>
            <person name="Richards S."/>
            <person name="Bandaranaike D."/>
            <person name="Bellair M."/>
            <person name="Blankenburg K."/>
            <person name="Chao H."/>
            <person name="Dinh H."/>
            <person name="Doddapaneni H."/>
            <person name="Dugan-Rocha S."/>
            <person name="Elkadiri S."/>
            <person name="Gnanaolivu R."/>
            <person name="Hernandez B."/>
            <person name="Skinner E."/>
            <person name="Javaid M."/>
            <person name="Lee S."/>
            <person name="Li M."/>
            <person name="Ming W."/>
            <person name="Munidasa M."/>
            <person name="Muniz J."/>
            <person name="Nguyen L."/>
            <person name="Hughes D."/>
            <person name="Osuji N."/>
            <person name="Pu L.-L."/>
            <person name="Puazo M."/>
            <person name="Qu C."/>
            <person name="Quiroz J."/>
            <person name="Raj R."/>
            <person name="Weissenberger G."/>
            <person name="Xin Y."/>
            <person name="Zou X."/>
            <person name="Han Y."/>
            <person name="Worley K."/>
            <person name="Muzny D."/>
            <person name="Gibbs R."/>
        </authorList>
    </citation>
    <scope>NUCLEOTIDE SEQUENCE</scope>
    <source>
        <strain evidence="1">Sampled in the wild</strain>
    </source>
</reference>
<organism evidence="1 2">
    <name type="scientific">Ladona fulva</name>
    <name type="common">Scarce chaser dragonfly</name>
    <name type="synonym">Libellula fulva</name>
    <dbReference type="NCBI Taxonomy" id="123851"/>
    <lineage>
        <taxon>Eukaryota</taxon>
        <taxon>Metazoa</taxon>
        <taxon>Ecdysozoa</taxon>
        <taxon>Arthropoda</taxon>
        <taxon>Hexapoda</taxon>
        <taxon>Insecta</taxon>
        <taxon>Pterygota</taxon>
        <taxon>Palaeoptera</taxon>
        <taxon>Odonata</taxon>
        <taxon>Epiprocta</taxon>
        <taxon>Anisoptera</taxon>
        <taxon>Libelluloidea</taxon>
        <taxon>Libellulidae</taxon>
        <taxon>Ladona</taxon>
    </lineage>
</organism>